<organism evidence="8 9">
    <name type="scientific">Micromonospora andamanensis</name>
    <dbReference type="NCBI Taxonomy" id="1287068"/>
    <lineage>
        <taxon>Bacteria</taxon>
        <taxon>Bacillati</taxon>
        <taxon>Actinomycetota</taxon>
        <taxon>Actinomycetes</taxon>
        <taxon>Micromonosporales</taxon>
        <taxon>Micromonosporaceae</taxon>
        <taxon>Micromonospora</taxon>
    </lineage>
</organism>
<keyword evidence="3" id="KW-0285">Flavoprotein</keyword>
<dbReference type="InterPro" id="IPR016167">
    <property type="entry name" value="FAD-bd_PCMH_sub1"/>
</dbReference>
<dbReference type="Gene3D" id="3.30.465.10">
    <property type="match status" value="1"/>
</dbReference>
<comment type="similarity">
    <text evidence="2">Belongs to the oxygen-dependent FAD-linked oxidoreductase family.</text>
</comment>
<keyword evidence="9" id="KW-1185">Reference proteome</keyword>
<keyword evidence="5" id="KW-0560">Oxidoreductase</keyword>
<reference evidence="8 9" key="1">
    <citation type="submission" date="2021-01" db="EMBL/GenBank/DDBJ databases">
        <title>Whole genome shotgun sequence of Verrucosispora andamanensis NBRC 109075.</title>
        <authorList>
            <person name="Komaki H."/>
            <person name="Tamura T."/>
        </authorList>
    </citation>
    <scope>NUCLEOTIDE SEQUENCE [LARGE SCALE GENOMIC DNA]</scope>
    <source>
        <strain evidence="8 9">NBRC 109075</strain>
    </source>
</reference>
<dbReference type="PROSITE" id="PS51318">
    <property type="entry name" value="TAT"/>
    <property type="match status" value="1"/>
</dbReference>
<accession>A0ABQ4I338</accession>
<comment type="caution">
    <text evidence="8">The sequence shown here is derived from an EMBL/GenBank/DDBJ whole genome shotgun (WGS) entry which is preliminary data.</text>
</comment>
<dbReference type="InterPro" id="IPR012951">
    <property type="entry name" value="BBE"/>
</dbReference>
<dbReference type="PROSITE" id="PS51387">
    <property type="entry name" value="FAD_PCMH"/>
    <property type="match status" value="1"/>
</dbReference>
<feature type="domain" description="FAD-binding PCMH-type" evidence="7">
    <location>
        <begin position="76"/>
        <end position="246"/>
    </location>
</feature>
<dbReference type="InterPro" id="IPR016166">
    <property type="entry name" value="FAD-bd_PCMH"/>
</dbReference>
<feature type="region of interest" description="Disordered" evidence="6">
    <location>
        <begin position="33"/>
        <end position="52"/>
    </location>
</feature>
<dbReference type="InterPro" id="IPR006094">
    <property type="entry name" value="Oxid_FAD_bind_N"/>
</dbReference>
<dbReference type="Pfam" id="PF08031">
    <property type="entry name" value="BBE"/>
    <property type="match status" value="1"/>
</dbReference>
<dbReference type="InterPro" id="IPR006093">
    <property type="entry name" value="Oxy_OxRdtase_FAD_BS"/>
</dbReference>
<dbReference type="InterPro" id="IPR036318">
    <property type="entry name" value="FAD-bd_PCMH-like_sf"/>
</dbReference>
<evidence type="ECO:0000259" key="7">
    <source>
        <dbReference type="PROSITE" id="PS51387"/>
    </source>
</evidence>
<dbReference type="PROSITE" id="PS00862">
    <property type="entry name" value="OX2_COVAL_FAD"/>
    <property type="match status" value="1"/>
</dbReference>
<protein>
    <submittedName>
        <fullName evidence="8">FAD-linked oxidase</fullName>
    </submittedName>
</protein>
<evidence type="ECO:0000256" key="2">
    <source>
        <dbReference type="ARBA" id="ARBA00005466"/>
    </source>
</evidence>
<name>A0ABQ4I338_9ACTN</name>
<evidence type="ECO:0000256" key="4">
    <source>
        <dbReference type="ARBA" id="ARBA00022827"/>
    </source>
</evidence>
<dbReference type="InterPro" id="IPR050416">
    <property type="entry name" value="FAD-linked_Oxidoreductase"/>
</dbReference>
<evidence type="ECO:0000256" key="5">
    <source>
        <dbReference type="ARBA" id="ARBA00023002"/>
    </source>
</evidence>
<keyword evidence="4" id="KW-0274">FAD</keyword>
<dbReference type="Gene3D" id="3.30.43.10">
    <property type="entry name" value="Uridine Diphospho-n-acetylenolpyruvylglucosamine Reductase, domain 2"/>
    <property type="match status" value="1"/>
</dbReference>
<proteinExistence type="inferred from homology"/>
<gene>
    <name evidence="8" type="ORF">Van01_54990</name>
</gene>
<comment type="cofactor">
    <cofactor evidence="1">
        <name>FAD</name>
        <dbReference type="ChEBI" id="CHEBI:57692"/>
    </cofactor>
</comment>
<dbReference type="InterPro" id="IPR006311">
    <property type="entry name" value="TAT_signal"/>
</dbReference>
<dbReference type="EMBL" id="BOOZ01000048">
    <property type="protein sequence ID" value="GIJ12285.1"/>
    <property type="molecule type" value="Genomic_DNA"/>
</dbReference>
<evidence type="ECO:0000256" key="3">
    <source>
        <dbReference type="ARBA" id="ARBA00022630"/>
    </source>
</evidence>
<evidence type="ECO:0000313" key="9">
    <source>
        <dbReference type="Proteomes" id="UP000647017"/>
    </source>
</evidence>
<evidence type="ECO:0000256" key="1">
    <source>
        <dbReference type="ARBA" id="ARBA00001974"/>
    </source>
</evidence>
<dbReference type="PANTHER" id="PTHR42973">
    <property type="entry name" value="BINDING OXIDOREDUCTASE, PUTATIVE (AFU_ORTHOLOGUE AFUA_1G17690)-RELATED"/>
    <property type="match status" value="1"/>
</dbReference>
<sequence>MTEQTSDGVDRRRVLGLGAAVGATTALGGLATASPASARGAGRPSGFARPKGLDGRALLPGEPGYADEIAPFNLAQVPSPGLVIAAASAHDVRIAVNLAARRRAPIAVLATGHQHSVPIGRDAVVVTTRALRGVTVDPRRRVARAQAGALSGDVLDATLPLGLTPVNGSTPIVGIVGYTLGGGLSPTLGRRYGYAADHVRSFDLVTADGRLRRVTPHSDPELFFGVRGGKSNFGLVTAIEFDLFPAPDFYGGSIIFDGQDAARLLHAYRRWVCTVPDAMSSSVALMRLPDAEAVPPPVRGKAVASLRICWTGRPDTGAALVRPLRAVATPLLDAVAQQPYAAFPAIHNDPVDPTPAYERTGLLRDLPGEAVDALIAVAGPEAPNPVTLVELRHLGGALSRAPRQPSAVAHRDAAFTLFTAGIAAPQDAAAVRRAQAGIIRRMSPWSTGGMYLNFMSADDSSTRNVADAYPEHVYRRLRRLKRRVDPQNLFRLNHNIPPV</sequence>
<dbReference type="Gene3D" id="3.40.462.20">
    <property type="match status" value="1"/>
</dbReference>
<dbReference type="SUPFAM" id="SSF56176">
    <property type="entry name" value="FAD-binding/transporter-associated domain-like"/>
    <property type="match status" value="1"/>
</dbReference>
<dbReference type="InterPro" id="IPR016169">
    <property type="entry name" value="FAD-bd_PCMH_sub2"/>
</dbReference>
<dbReference type="Pfam" id="PF01565">
    <property type="entry name" value="FAD_binding_4"/>
    <property type="match status" value="1"/>
</dbReference>
<dbReference type="RefSeq" id="WP_204013567.1">
    <property type="nucleotide sequence ID" value="NZ_BOOZ01000048.1"/>
</dbReference>
<evidence type="ECO:0000313" key="8">
    <source>
        <dbReference type="EMBL" id="GIJ12285.1"/>
    </source>
</evidence>
<dbReference type="PANTHER" id="PTHR42973:SF39">
    <property type="entry name" value="FAD-BINDING PCMH-TYPE DOMAIN-CONTAINING PROTEIN"/>
    <property type="match status" value="1"/>
</dbReference>
<dbReference type="Proteomes" id="UP000647017">
    <property type="component" value="Unassembled WGS sequence"/>
</dbReference>
<evidence type="ECO:0000256" key="6">
    <source>
        <dbReference type="SAM" id="MobiDB-lite"/>
    </source>
</evidence>